<dbReference type="OrthoDB" id="878483at2"/>
<keyword evidence="4" id="KW-1185">Reference proteome</keyword>
<evidence type="ECO:0000256" key="1">
    <source>
        <dbReference type="SAM" id="MobiDB-lite"/>
    </source>
</evidence>
<dbReference type="PROSITE" id="PS51257">
    <property type="entry name" value="PROKAR_LIPOPROTEIN"/>
    <property type="match status" value="1"/>
</dbReference>
<dbReference type="AlphaFoldDB" id="M2TJX2"/>
<evidence type="ECO:0008006" key="5">
    <source>
        <dbReference type="Google" id="ProtNLM"/>
    </source>
</evidence>
<accession>M2TJX2</accession>
<dbReference type="EMBL" id="AMRV01000011">
    <property type="protein sequence ID" value="EMD81961.1"/>
    <property type="molecule type" value="Genomic_DNA"/>
</dbReference>
<evidence type="ECO:0000313" key="3">
    <source>
        <dbReference type="EMBL" id="EMD81961.1"/>
    </source>
</evidence>
<dbReference type="Proteomes" id="UP000011717">
    <property type="component" value="Unassembled WGS sequence"/>
</dbReference>
<protein>
    <recommendedName>
        <fullName evidence="5">Secreted protein</fullName>
    </recommendedName>
</protein>
<keyword evidence="2" id="KW-0732">Signal</keyword>
<name>M2TJX2_9SPHN</name>
<feature type="signal peptide" evidence="2">
    <location>
        <begin position="1"/>
        <end position="18"/>
    </location>
</feature>
<gene>
    <name evidence="3" type="ORF">C725_2617</name>
</gene>
<comment type="caution">
    <text evidence="3">The sequence shown here is derived from an EMBL/GenBank/DDBJ whole genome shotgun (WGS) entry which is preliminary data.</text>
</comment>
<evidence type="ECO:0000313" key="4">
    <source>
        <dbReference type="Proteomes" id="UP000011717"/>
    </source>
</evidence>
<feature type="region of interest" description="Disordered" evidence="1">
    <location>
        <begin position="39"/>
        <end position="95"/>
    </location>
</feature>
<dbReference type="RefSeq" id="WP_008603581.1">
    <property type="nucleotide sequence ID" value="NZ_AMRV01000011.1"/>
</dbReference>
<proteinExistence type="predicted"/>
<reference evidence="3 4" key="1">
    <citation type="journal article" date="2013" name="Genome Announc.">
        <title>Draft Genome Sequence of Strain JLT2015T, Belonging to the Family Sphingomonadaceae of the Alphaproteobacteria.</title>
        <authorList>
            <person name="Tang K."/>
            <person name="Liu K."/>
            <person name="Li S."/>
            <person name="Jiao N."/>
        </authorList>
    </citation>
    <scope>NUCLEOTIDE SEQUENCE [LARGE SCALE GENOMIC DNA]</scope>
    <source>
        <strain evidence="3 4">JLT2015</strain>
    </source>
</reference>
<evidence type="ECO:0000256" key="2">
    <source>
        <dbReference type="SAM" id="SignalP"/>
    </source>
</evidence>
<feature type="chain" id="PRO_5004026832" description="Secreted protein" evidence="2">
    <location>
        <begin position="19"/>
        <end position="246"/>
    </location>
</feature>
<organism evidence="3 4">
    <name type="scientific">Pacificimonas flava</name>
    <dbReference type="NCBI Taxonomy" id="1234595"/>
    <lineage>
        <taxon>Bacteria</taxon>
        <taxon>Pseudomonadati</taxon>
        <taxon>Pseudomonadota</taxon>
        <taxon>Alphaproteobacteria</taxon>
        <taxon>Sphingomonadales</taxon>
        <taxon>Sphingosinicellaceae</taxon>
        <taxon>Pacificimonas</taxon>
    </lineage>
</organism>
<sequence>MKTPTLLSVLLLPAALTACDGAPDEAEIDSAATVTEEDIAAASETPVGRSVEERGNAPLEEDEAPVSVEQAAGMSPAPAAEGANDPPTPAPAVAENPEAGLIIGDGQLQAIIKATGSTRTFPFGAPREQVMTMLDAVRGTPSRAPSLSKCAGGPVTAARWPDGLTVFFRGGELAGWKVAGGSELTTMTGLGIGTTLADFQRDFAADPQETPAGWEARTGNLTARFSGGTPDAVVQSLSSGAVCEDR</sequence>